<proteinExistence type="predicted"/>
<gene>
    <name evidence="1" type="ORF">SAMN05216571_101231</name>
</gene>
<dbReference type="Proteomes" id="UP000198641">
    <property type="component" value="Unassembled WGS sequence"/>
</dbReference>
<organism evidence="1 2">
    <name type="scientific">Onishia taeanensis</name>
    <dbReference type="NCBI Taxonomy" id="284577"/>
    <lineage>
        <taxon>Bacteria</taxon>
        <taxon>Pseudomonadati</taxon>
        <taxon>Pseudomonadota</taxon>
        <taxon>Gammaproteobacteria</taxon>
        <taxon>Oceanospirillales</taxon>
        <taxon>Halomonadaceae</taxon>
        <taxon>Onishia</taxon>
    </lineage>
</organism>
<accession>A0A1G7N4W1</accession>
<evidence type="ECO:0000313" key="2">
    <source>
        <dbReference type="Proteomes" id="UP000198641"/>
    </source>
</evidence>
<protein>
    <submittedName>
        <fullName evidence="1">Uncharacterized protein</fullName>
    </submittedName>
</protein>
<dbReference type="STRING" id="284577.SAMN05216571_101231"/>
<dbReference type="RefSeq" id="WP_092522246.1">
    <property type="nucleotide sequence ID" value="NZ_FNCI01000001.1"/>
</dbReference>
<dbReference type="EMBL" id="FNCI01000001">
    <property type="protein sequence ID" value="SDF69088.1"/>
    <property type="molecule type" value="Genomic_DNA"/>
</dbReference>
<sequence length="108" mass="11755">MTAAIAYPDSLFSREGPARQLPVHGHAHTTVAQLLEPLRHGTYHPLRIVSPASDTPLASGYVELTTTGYHLHMIDAQSEQRINATAARLAEVFQALVSLIDDLQQEAS</sequence>
<name>A0A1G7N4W1_9GAMM</name>
<evidence type="ECO:0000313" key="1">
    <source>
        <dbReference type="EMBL" id="SDF69088.1"/>
    </source>
</evidence>
<reference evidence="1 2" key="1">
    <citation type="submission" date="2016-10" db="EMBL/GenBank/DDBJ databases">
        <authorList>
            <person name="de Groot N.N."/>
        </authorList>
    </citation>
    <scope>NUCLEOTIDE SEQUENCE [LARGE SCALE GENOMIC DNA]</scope>
    <source>
        <strain evidence="1 2">BH539</strain>
    </source>
</reference>
<keyword evidence="2" id="KW-1185">Reference proteome</keyword>
<dbReference type="AlphaFoldDB" id="A0A1G7N4W1"/>